<accession>A0ABQ8BLM7</accession>
<dbReference type="EMBL" id="JAGKQM010000010">
    <property type="protein sequence ID" value="KAH0905726.1"/>
    <property type="molecule type" value="Genomic_DNA"/>
</dbReference>
<proteinExistence type="predicted"/>
<feature type="compositionally biased region" description="Basic residues" evidence="1">
    <location>
        <begin position="376"/>
        <end position="390"/>
    </location>
</feature>
<keyword evidence="3" id="KW-1185">Reference proteome</keyword>
<name>A0ABQ8BLM7_BRANA</name>
<feature type="region of interest" description="Disordered" evidence="1">
    <location>
        <begin position="24"/>
        <end position="62"/>
    </location>
</feature>
<feature type="region of interest" description="Disordered" evidence="1">
    <location>
        <begin position="89"/>
        <end position="172"/>
    </location>
</feature>
<feature type="compositionally biased region" description="Basic and acidic residues" evidence="1">
    <location>
        <begin position="115"/>
        <end position="135"/>
    </location>
</feature>
<organism evidence="2 3">
    <name type="scientific">Brassica napus</name>
    <name type="common">Rape</name>
    <dbReference type="NCBI Taxonomy" id="3708"/>
    <lineage>
        <taxon>Eukaryota</taxon>
        <taxon>Viridiplantae</taxon>
        <taxon>Streptophyta</taxon>
        <taxon>Embryophyta</taxon>
        <taxon>Tracheophyta</taxon>
        <taxon>Spermatophyta</taxon>
        <taxon>Magnoliopsida</taxon>
        <taxon>eudicotyledons</taxon>
        <taxon>Gunneridae</taxon>
        <taxon>Pentapetalae</taxon>
        <taxon>rosids</taxon>
        <taxon>malvids</taxon>
        <taxon>Brassicales</taxon>
        <taxon>Brassicaceae</taxon>
        <taxon>Brassiceae</taxon>
        <taxon>Brassica</taxon>
    </lineage>
</organism>
<comment type="caution">
    <text evidence="2">The sequence shown here is derived from an EMBL/GenBank/DDBJ whole genome shotgun (WGS) entry which is preliminary data.</text>
</comment>
<evidence type="ECO:0000313" key="2">
    <source>
        <dbReference type="EMBL" id="KAH0905726.1"/>
    </source>
</evidence>
<dbReference type="Proteomes" id="UP000824890">
    <property type="component" value="Unassembled WGS sequence"/>
</dbReference>
<gene>
    <name evidence="2" type="ORF">HID58_037553</name>
</gene>
<feature type="region of interest" description="Disordered" evidence="1">
    <location>
        <begin position="272"/>
        <end position="445"/>
    </location>
</feature>
<reference evidence="2 3" key="1">
    <citation type="submission" date="2021-05" db="EMBL/GenBank/DDBJ databases">
        <title>Genome Assembly of Synthetic Allotetraploid Brassica napus Reveals Homoeologous Exchanges between Subgenomes.</title>
        <authorList>
            <person name="Davis J.T."/>
        </authorList>
    </citation>
    <scope>NUCLEOTIDE SEQUENCE [LARGE SCALE GENOMIC DNA]</scope>
    <source>
        <strain evidence="3">cv. Da-Ae</strain>
        <tissue evidence="2">Seedling</tissue>
    </source>
</reference>
<sequence length="445" mass="49521">MHCSYCYSLLHQRKACPRKLLEEIPKPPPGIETRWGEGPNQNSSRNLPKPPTRSPRLNSSALPSYIGELQEANTNALTKQPTEVFHERVDRHGVPFGERVSTKQTRIPPPVRNPKHPEETTLTWKEKAPQKETRDYASPSYTKERGPISRTQLRNRDLFPSRSAGQWRPKSVPTETTVLNALTQTEEIQIDARPPKAQATTDLSSHIPSMEAVMEELHEVTRQYLSCPDPVEAAARRQRVLTGDANGQMEETARAIIKAAKDKQASADHNRFLECNPVTPPPANVPSLQETRRPDTSSLRTPPASVEGDLHSSPNGRKKDSTRARTPSPDNRGDTTRLKSIIVSPPLHAEGTNVTAQETGTVQEEEETLLEFQNKTRQKSTRQPRTRSPRHSPNILKGASSKKRRISQMLNSPSYKKRSTGGSSSKGHPKEPSSNKATSPPPSPL</sequence>
<evidence type="ECO:0000256" key="1">
    <source>
        <dbReference type="SAM" id="MobiDB-lite"/>
    </source>
</evidence>
<protein>
    <submittedName>
        <fullName evidence="2">Uncharacterized protein</fullName>
    </submittedName>
</protein>
<evidence type="ECO:0000313" key="3">
    <source>
        <dbReference type="Proteomes" id="UP000824890"/>
    </source>
</evidence>